<dbReference type="Proteomes" id="UP001141259">
    <property type="component" value="Unassembled WGS sequence"/>
</dbReference>
<dbReference type="AlphaFoldDB" id="A0A9X2VXC7"/>
<dbReference type="EMBL" id="JANYMP010000041">
    <property type="protein sequence ID" value="MCS7484137.1"/>
    <property type="molecule type" value="Genomic_DNA"/>
</dbReference>
<organism evidence="2 3">
    <name type="scientific">Umezawaea endophytica</name>
    <dbReference type="NCBI Taxonomy" id="1654476"/>
    <lineage>
        <taxon>Bacteria</taxon>
        <taxon>Bacillati</taxon>
        <taxon>Actinomycetota</taxon>
        <taxon>Actinomycetes</taxon>
        <taxon>Pseudonocardiales</taxon>
        <taxon>Pseudonocardiaceae</taxon>
        <taxon>Umezawaea</taxon>
    </lineage>
</organism>
<keyword evidence="3" id="KW-1185">Reference proteome</keyword>
<gene>
    <name evidence="2" type="ORF">NZH93_45530</name>
</gene>
<reference evidence="2" key="1">
    <citation type="submission" date="2022-08" db="EMBL/GenBank/DDBJ databases">
        <authorList>
            <person name="Tistechok S."/>
            <person name="Samborskyy M."/>
            <person name="Roman I."/>
        </authorList>
    </citation>
    <scope>NUCLEOTIDE SEQUENCE</scope>
    <source>
        <strain evidence="2">DSM 103496</strain>
    </source>
</reference>
<evidence type="ECO:0000256" key="1">
    <source>
        <dbReference type="SAM" id="MobiDB-lite"/>
    </source>
</evidence>
<sequence length="1122" mass="121502">MGTDERQRHSVTVKNSGEAHASEGGVAVTGVVHGDVIVRTPVASSAYRHQILRIAPTELIGREVELEELASFCTAQDQKSYIWWRARAWSGKTALMAWFALHPPQSVTIVSFFITARFAGQSDRAAFTDVVGEQLAALLGQPMPAYLTEATREGHLLAMLNQAAEWHQQRGQRLVLLVDGLDEDRGVTTGPDAYNIAALLPAHATFGLRMIVAGRPDPPIPADVPDHHPLRDPGIVRNLARSPYAATVRADCERELLRLMRGTPEEKDLLGLVAAAGGGLTTVDLADLTGYGEWEIAQNLAAVAGRTFTVRAGRASLSEPTVETHKVYVLGHEELQETALAVIGRVKVLSYREMLHRWADEYQAQGWPENTPEYLLYGYSRLLQSIGGLSRSVACATDSARQNRLREATGGDAAALAEIEHAAVVVFENEDLDLDAMVLLAAHRQRLVERNAYPASLPAVWAAVGQPDRAEALARSMGDTHLVCAALAEIAVEVGADDQERAARLADIVEHLGDDSYEAVSQARRAAHVARATGAAGNLTRAAALECAIGDLLPQADHHYKLEVLAAQAQAAAASGNRRRASELAEFIEDVARERNVGRLGFDVKRAAESKDPERISVALSMLRRLVPMTSPSLDRVSVEGILTLAAEARPGKHGDELFAASALIERFSEPPFWMMEEMGPLVVSAIAACDVPRLTRLIDAIERSAIDSIHPAWGDAARFNALIHAVTEGLGTCGDRARAASLSQTLGAAYESAVAEGDKPGEAFSLLVATLGAAAVAGHHSRADALLARVPADYRTEAIALMSRAALGHGDRERAAALAAAAERNSRDNAFPGSRAFILAELAIDAADAGDSGTAALLAQELERLNRGTVVHEWKADVQRCQVKVLVASGEEGLAETAARAIAIPWLRRRATEEIMRGLGSRGAYARAEAYLLGLSERQDRFEAAADLASTAIDRRAFGWAQKLVGMFPTIRGRAKLWTALAGVAAFGGAEYRAAEMLSSLQELARLFWYTPQREELKRYLAESLTWNHCFDSADELVRSIDEPYWRETAIIAMINAAMKLGRPHLAATWSREALRMMPADQRERSRWLSSLAEAALETGDLTMALAFQSTSPYRMRELKP</sequence>
<dbReference type="RefSeq" id="WP_259629590.1">
    <property type="nucleotide sequence ID" value="NZ_JANYMP010000041.1"/>
</dbReference>
<accession>A0A9X2VXC7</accession>
<comment type="caution">
    <text evidence="2">The sequence shown here is derived from an EMBL/GenBank/DDBJ whole genome shotgun (WGS) entry which is preliminary data.</text>
</comment>
<protein>
    <submittedName>
        <fullName evidence="2">Uncharacterized protein</fullName>
    </submittedName>
</protein>
<evidence type="ECO:0000313" key="3">
    <source>
        <dbReference type="Proteomes" id="UP001141259"/>
    </source>
</evidence>
<name>A0A9X2VXC7_9PSEU</name>
<evidence type="ECO:0000313" key="2">
    <source>
        <dbReference type="EMBL" id="MCS7484137.1"/>
    </source>
</evidence>
<feature type="region of interest" description="Disordered" evidence="1">
    <location>
        <begin position="1"/>
        <end position="21"/>
    </location>
</feature>
<proteinExistence type="predicted"/>